<keyword evidence="4" id="KW-1185">Reference proteome</keyword>
<organism evidence="3 4">
    <name type="scientific">Rheinheimera soli</name>
    <dbReference type="NCBI Taxonomy" id="443616"/>
    <lineage>
        <taxon>Bacteria</taxon>
        <taxon>Pseudomonadati</taxon>
        <taxon>Pseudomonadota</taxon>
        <taxon>Gammaproteobacteria</taxon>
        <taxon>Chromatiales</taxon>
        <taxon>Chromatiaceae</taxon>
        <taxon>Rheinheimera</taxon>
    </lineage>
</organism>
<proteinExistence type="predicted"/>
<evidence type="ECO:0000259" key="2">
    <source>
        <dbReference type="Pfam" id="PF11127"/>
    </source>
</evidence>
<dbReference type="Pfam" id="PF11127">
    <property type="entry name" value="YgaP-like_TM"/>
    <property type="match status" value="1"/>
</dbReference>
<reference evidence="3 4" key="1">
    <citation type="submission" date="2023-07" db="EMBL/GenBank/DDBJ databases">
        <title>Sorghum-associated microbial communities from plants grown in Nebraska, USA.</title>
        <authorList>
            <person name="Schachtman D."/>
        </authorList>
    </citation>
    <scope>NUCLEOTIDE SEQUENCE [LARGE SCALE GENOMIC DNA]</scope>
    <source>
        <strain evidence="3 4">4138</strain>
    </source>
</reference>
<gene>
    <name evidence="3" type="ORF">J2W69_003287</name>
</gene>
<dbReference type="GO" id="GO:0006508">
    <property type="term" value="P:proteolysis"/>
    <property type="evidence" value="ECO:0007669"/>
    <property type="project" value="UniProtKB-KW"/>
</dbReference>
<evidence type="ECO:0000256" key="1">
    <source>
        <dbReference type="SAM" id="Phobius"/>
    </source>
</evidence>
<feature type="domain" description="Inner membrane protein YgaP-like transmembrane" evidence="2">
    <location>
        <begin position="2"/>
        <end position="61"/>
    </location>
</feature>
<dbReference type="EMBL" id="JAVDWR010000015">
    <property type="protein sequence ID" value="MDR7122328.1"/>
    <property type="molecule type" value="Genomic_DNA"/>
</dbReference>
<keyword evidence="3" id="KW-0378">Hydrolase</keyword>
<sequence>MMQKNVGGLDKIVRVSAGVVLIAFAVLDVIAPWGWLGVIPLLTGVVGVCPLYSLLGINSCRVSK</sequence>
<dbReference type="GO" id="GO:0008233">
    <property type="term" value="F:peptidase activity"/>
    <property type="evidence" value="ECO:0007669"/>
    <property type="project" value="UniProtKB-KW"/>
</dbReference>
<dbReference type="InterPro" id="IPR021309">
    <property type="entry name" value="YgaP-like_TM"/>
</dbReference>
<keyword evidence="1" id="KW-0812">Transmembrane</keyword>
<keyword evidence="3" id="KW-0645">Protease</keyword>
<dbReference type="Proteomes" id="UP001257909">
    <property type="component" value="Unassembled WGS sequence"/>
</dbReference>
<name>A0ABU1W3N2_9GAMM</name>
<keyword evidence="1" id="KW-0472">Membrane</keyword>
<accession>A0ABU1W3N2</accession>
<comment type="caution">
    <text evidence="3">The sequence shown here is derived from an EMBL/GenBank/DDBJ whole genome shotgun (WGS) entry which is preliminary data.</text>
</comment>
<evidence type="ECO:0000313" key="3">
    <source>
        <dbReference type="EMBL" id="MDR7122328.1"/>
    </source>
</evidence>
<feature type="transmembrane region" description="Helical" evidence="1">
    <location>
        <begin position="12"/>
        <end position="31"/>
    </location>
</feature>
<protein>
    <submittedName>
        <fullName evidence="3">Membrane-associated protease RseP (Regulator of RpoE activity)</fullName>
    </submittedName>
</protein>
<keyword evidence="1" id="KW-1133">Transmembrane helix</keyword>
<feature type="transmembrane region" description="Helical" evidence="1">
    <location>
        <begin position="37"/>
        <end position="57"/>
    </location>
</feature>
<evidence type="ECO:0000313" key="4">
    <source>
        <dbReference type="Proteomes" id="UP001257909"/>
    </source>
</evidence>
<dbReference type="RefSeq" id="WP_310280490.1">
    <property type="nucleotide sequence ID" value="NZ_JAVDWR010000015.1"/>
</dbReference>